<accession>A0A7L6N2T2</accession>
<evidence type="ECO:0000313" key="2">
    <source>
        <dbReference type="Proteomes" id="UP000512167"/>
    </source>
</evidence>
<protein>
    <recommendedName>
        <fullName evidence="3">SynChlorMet cassette protein ScmC</fullName>
    </recommendedName>
</protein>
<dbReference type="Gene3D" id="3.40.50.300">
    <property type="entry name" value="P-loop containing nucleotide triphosphate hydrolases"/>
    <property type="match status" value="1"/>
</dbReference>
<reference evidence="1 2" key="1">
    <citation type="submission" date="2020-04" db="EMBL/GenBank/DDBJ databases">
        <authorList>
            <person name="Zheng R.K."/>
            <person name="Sun C.M."/>
        </authorList>
    </citation>
    <scope>NUCLEOTIDE SEQUENCE [LARGE SCALE GENOMIC DNA]</scope>
    <source>
        <strain evidence="2">zrk29</strain>
    </source>
</reference>
<dbReference type="Proteomes" id="UP000512167">
    <property type="component" value="Chromosome"/>
</dbReference>
<dbReference type="EMBL" id="CP051151">
    <property type="protein sequence ID" value="QLY39861.1"/>
    <property type="molecule type" value="Genomic_DNA"/>
</dbReference>
<evidence type="ECO:0008006" key="3">
    <source>
        <dbReference type="Google" id="ProtNLM"/>
    </source>
</evidence>
<dbReference type="AlphaFoldDB" id="A0A7L6N2T2"/>
<proteinExistence type="predicted"/>
<keyword evidence="2" id="KW-1185">Reference proteome</keyword>
<organism evidence="1 2">
    <name type="scientific">Hujiaoplasma nucleasis</name>
    <dbReference type="NCBI Taxonomy" id="2725268"/>
    <lineage>
        <taxon>Bacteria</taxon>
        <taxon>Bacillati</taxon>
        <taxon>Mycoplasmatota</taxon>
        <taxon>Mollicutes</taxon>
        <taxon>Candidatus Izemoplasmatales</taxon>
        <taxon>Hujiaoplasmataceae</taxon>
        <taxon>Hujiaoplasma</taxon>
    </lineage>
</organism>
<dbReference type="InterPro" id="IPR027417">
    <property type="entry name" value="P-loop_NTPase"/>
</dbReference>
<evidence type="ECO:0000313" key="1">
    <source>
        <dbReference type="EMBL" id="QLY39861.1"/>
    </source>
</evidence>
<dbReference type="RefSeq" id="WP_312032350.1">
    <property type="nucleotide sequence ID" value="NZ_CP051151.1"/>
</dbReference>
<gene>
    <name evidence="1" type="ORF">HF295_02890</name>
</gene>
<dbReference type="KEGG" id="tbk:HF295_02890"/>
<dbReference type="SUPFAM" id="SSF53795">
    <property type="entry name" value="PEP carboxykinase-like"/>
    <property type="match status" value="1"/>
</dbReference>
<name>A0A7L6N2T2_9MOLU</name>
<sequence>MVKRIKIGQMIIDLTYSYDAYFSDKLDPYRSDETANKVHTLSIETLEEITPPNKDITFTYKNRYKMVSEEETYIVTHFNQGKGIKHMIYHTNDYQTIKIYLNKKLGQRLAEYEYVLSGMAFFEMALVSGYLPVHASCIHYKNHTFLLSGPSKSGKSTQTNYFMQAYPASIIINEDKPLVYFKDHQAYVVGSPWSGKHVINANMERPLDFMFFIEKAKDLKIKELSKNKKIQEVFRNIHRPGDEVLVDQMMTIVDHMMHDLDIYAFACIHHIQSAYYLYKFMEENL</sequence>